<evidence type="ECO:0000313" key="2">
    <source>
        <dbReference type="Proteomes" id="UP001153678"/>
    </source>
</evidence>
<gene>
    <name evidence="1" type="ORF">FWILDA_LOCUS14929</name>
</gene>
<dbReference type="AlphaFoldDB" id="A0A9W4WWL6"/>
<name>A0A9W4WWL6_9GLOM</name>
<proteinExistence type="predicted"/>
<dbReference type="OrthoDB" id="2438111at2759"/>
<keyword evidence="2" id="KW-1185">Reference proteome</keyword>
<reference evidence="1" key="1">
    <citation type="submission" date="2022-08" db="EMBL/GenBank/DDBJ databases">
        <authorList>
            <person name="Kallberg Y."/>
            <person name="Tangrot J."/>
            <person name="Rosling A."/>
        </authorList>
    </citation>
    <scope>NUCLEOTIDE SEQUENCE</scope>
    <source>
        <strain evidence="1">Wild A</strain>
    </source>
</reference>
<dbReference type="Proteomes" id="UP001153678">
    <property type="component" value="Unassembled WGS sequence"/>
</dbReference>
<feature type="non-terminal residue" evidence="1">
    <location>
        <position position="1"/>
    </location>
</feature>
<comment type="caution">
    <text evidence="1">The sequence shown here is derived from an EMBL/GenBank/DDBJ whole genome shotgun (WGS) entry which is preliminary data.</text>
</comment>
<accession>A0A9W4WWL6</accession>
<evidence type="ECO:0000313" key="1">
    <source>
        <dbReference type="EMBL" id="CAI2191145.1"/>
    </source>
</evidence>
<organism evidence="1 2">
    <name type="scientific">Funneliformis geosporum</name>
    <dbReference type="NCBI Taxonomy" id="1117311"/>
    <lineage>
        <taxon>Eukaryota</taxon>
        <taxon>Fungi</taxon>
        <taxon>Fungi incertae sedis</taxon>
        <taxon>Mucoromycota</taxon>
        <taxon>Glomeromycotina</taxon>
        <taxon>Glomeromycetes</taxon>
        <taxon>Glomerales</taxon>
        <taxon>Glomeraceae</taxon>
        <taxon>Funneliformis</taxon>
    </lineage>
</organism>
<sequence length="66" mass="7893">ELNELFQLTQYNRRRISVIPTSEAGYRHARNVFEDMNKEQYKSFHDEVVQVLSGLDDTLQLDHIKR</sequence>
<protein>
    <submittedName>
        <fullName evidence="1">12147_t:CDS:1</fullName>
    </submittedName>
</protein>
<dbReference type="EMBL" id="CAMKVN010007142">
    <property type="protein sequence ID" value="CAI2191145.1"/>
    <property type="molecule type" value="Genomic_DNA"/>
</dbReference>